<evidence type="ECO:0000313" key="2">
    <source>
        <dbReference type="EMBL" id="UZT29001.1"/>
    </source>
</evidence>
<dbReference type="Gene3D" id="1.10.3460.10">
    <property type="entry name" value="Chlorophyll a/b binding protein domain"/>
    <property type="match status" value="1"/>
</dbReference>
<dbReference type="PANTHER" id="PTHR21649">
    <property type="entry name" value="CHLOROPHYLL A/B BINDING PROTEIN"/>
    <property type="match status" value="1"/>
</dbReference>
<dbReference type="SUPFAM" id="SSF103511">
    <property type="entry name" value="Chlorophyll a-b binding protein"/>
    <property type="match status" value="1"/>
</dbReference>
<organism evidence="2">
    <name type="scientific">Nucleocytoviricota sp</name>
    <dbReference type="NCBI Taxonomy" id="2809609"/>
    <lineage>
        <taxon>Viruses</taxon>
        <taxon>Varidnaviria</taxon>
        <taxon>Bamfordvirae</taxon>
        <taxon>Nucleocytoviricota</taxon>
    </lineage>
</organism>
<dbReference type="GO" id="GO:0016020">
    <property type="term" value="C:membrane"/>
    <property type="evidence" value="ECO:0007669"/>
    <property type="project" value="InterPro"/>
</dbReference>
<proteinExistence type="predicted"/>
<keyword evidence="1" id="KW-0602">Photosynthesis</keyword>
<reference evidence="2" key="1">
    <citation type="submission" date="2022-10" db="EMBL/GenBank/DDBJ databases">
        <title>Genomics discovery of giant fungal viruses from subsurface oceanic crustal fluids.</title>
        <authorList>
            <person name="Bhattacharjee A.S."/>
            <person name="Schulz F."/>
            <person name="Woyke T."/>
            <person name="Orcutt B.N."/>
            <person name="Matinez Martinez J."/>
        </authorList>
    </citation>
    <scope>NUCLEOTIDE SEQUENCE</scope>
    <source>
        <strain evidence="2">VSAG1.JdFR</strain>
    </source>
</reference>
<dbReference type="InterPro" id="IPR001344">
    <property type="entry name" value="Chloro_AB-bd_pln"/>
</dbReference>
<dbReference type="Pfam" id="PF00504">
    <property type="entry name" value="Chloroa_b-bind"/>
    <property type="match status" value="1"/>
</dbReference>
<dbReference type="InterPro" id="IPR022796">
    <property type="entry name" value="Chloroa_b-bind"/>
</dbReference>
<name>A0A9E8G4Z0_9VIRU</name>
<evidence type="ECO:0000256" key="1">
    <source>
        <dbReference type="ARBA" id="ARBA00022531"/>
    </source>
</evidence>
<accession>A0A9E8G4Z0</accession>
<sequence>MLGKYLMLSMLFFQTSALTQSPPVVKSFRYAGATSPLGYFDPLKISYNKNEKQLQYLREAELQHARVAMSSVLTFPLIEYFYKDELAVNFLAHQSVITQLPYWFSIMLFEVARMRTYWKDPFKTDKFFSIKYNAQPGNVFSYEKDSLRNSSLNKELNNGRLAMLSIAYMMVYELYTQHKIFDF</sequence>
<dbReference type="GO" id="GO:0009765">
    <property type="term" value="P:photosynthesis, light harvesting"/>
    <property type="evidence" value="ECO:0007669"/>
    <property type="project" value="InterPro"/>
</dbReference>
<protein>
    <submittedName>
        <fullName evidence="2">Light harvesting complex protein</fullName>
    </submittedName>
</protein>
<dbReference type="EMBL" id="OP765507">
    <property type="protein sequence ID" value="UZT29001.1"/>
    <property type="molecule type" value="Genomic_DNA"/>
</dbReference>